<dbReference type="EMBL" id="CP017141">
    <property type="protein sequence ID" value="AOM76243.1"/>
    <property type="molecule type" value="Genomic_DNA"/>
</dbReference>
<dbReference type="InterPro" id="IPR005031">
    <property type="entry name" value="COQ10_START"/>
</dbReference>
<dbReference type="InterPro" id="IPR021309">
    <property type="entry name" value="YgaP-like_TM"/>
</dbReference>
<evidence type="ECO:0000259" key="3">
    <source>
        <dbReference type="Pfam" id="PF11127"/>
    </source>
</evidence>
<reference evidence="4 5" key="1">
    <citation type="submission" date="2016-08" db="EMBL/GenBank/DDBJ databases">
        <authorList>
            <person name="Seilhamer J.J."/>
        </authorList>
    </citation>
    <scope>NUCLEOTIDE SEQUENCE [LARGE SCALE GENOMIC DNA]</scope>
    <source>
        <strain evidence="4 5">DX4</strain>
    </source>
</reference>
<evidence type="ECO:0000259" key="2">
    <source>
        <dbReference type="Pfam" id="PF03364"/>
    </source>
</evidence>
<evidence type="ECO:0000313" key="5">
    <source>
        <dbReference type="Proteomes" id="UP000094313"/>
    </source>
</evidence>
<sequence length="229" mass="25862">MNTNLKLQSGRFSIEKHQYENIGWSERMVSMFLSGALISWGLRKPSKAKFLYGAYMAYRAATGRCLLYEQLGIDAKKPRAVNIRGEFVIEKSSSEVYSYWRNLNNLPGSIRHLLDVKVIDENLSHWKSNVMGNLFSIDWDAEIVKDEPGRLIGWQSAEGALIHHVGKVEFSPGADDRTTVLKVTLSYRPPAGGVGIGLAKLMNPYLEGLLKKEIKSFKHTIENRTPVYT</sequence>
<organism evidence="4 5">
    <name type="scientific">Pedobacter steynii</name>
    <dbReference type="NCBI Taxonomy" id="430522"/>
    <lineage>
        <taxon>Bacteria</taxon>
        <taxon>Pseudomonadati</taxon>
        <taxon>Bacteroidota</taxon>
        <taxon>Sphingobacteriia</taxon>
        <taxon>Sphingobacteriales</taxon>
        <taxon>Sphingobacteriaceae</taxon>
        <taxon>Pedobacter</taxon>
    </lineage>
</organism>
<dbReference type="PANTHER" id="PTHR33824:SF7">
    <property type="entry name" value="POLYKETIDE CYCLASE_DEHYDRASE AND LIPID TRANSPORT SUPERFAMILY PROTEIN"/>
    <property type="match status" value="1"/>
</dbReference>
<dbReference type="SUPFAM" id="SSF55961">
    <property type="entry name" value="Bet v1-like"/>
    <property type="match status" value="1"/>
</dbReference>
<keyword evidence="5" id="KW-1185">Reference proteome</keyword>
<dbReference type="AlphaFoldDB" id="A0A1D7QC34"/>
<dbReference type="PANTHER" id="PTHR33824">
    <property type="entry name" value="POLYKETIDE CYCLASE/DEHYDRASE AND LIPID TRANSPORT SUPERFAMILY PROTEIN"/>
    <property type="match status" value="1"/>
</dbReference>
<gene>
    <name evidence="4" type="ORF">BFS30_03145</name>
</gene>
<dbReference type="InterPro" id="IPR047137">
    <property type="entry name" value="ORF3"/>
</dbReference>
<dbReference type="Pfam" id="PF11127">
    <property type="entry name" value="YgaP-like_TM"/>
    <property type="match status" value="1"/>
</dbReference>
<dbReference type="Pfam" id="PF03364">
    <property type="entry name" value="Polyketide_cyc"/>
    <property type="match status" value="1"/>
</dbReference>
<dbReference type="CDD" id="cd07817">
    <property type="entry name" value="SRPBCC_8"/>
    <property type="match status" value="1"/>
</dbReference>
<proteinExistence type="inferred from homology"/>
<protein>
    <submittedName>
        <fullName evidence="4">Cyclase</fullName>
    </submittedName>
</protein>
<name>A0A1D7QC34_9SPHI</name>
<dbReference type="KEGG" id="psty:BFS30_03145"/>
<comment type="similarity">
    <text evidence="1">Belongs to the ribosome association toxin RatA family.</text>
</comment>
<accession>A0A1D7QC34</accession>
<feature type="domain" description="Coenzyme Q-binding protein COQ10 START" evidence="2">
    <location>
        <begin position="90"/>
        <end position="194"/>
    </location>
</feature>
<feature type="domain" description="Inner membrane protein YgaP-like transmembrane" evidence="3">
    <location>
        <begin position="20"/>
        <end position="77"/>
    </location>
</feature>
<dbReference type="Gene3D" id="3.30.530.20">
    <property type="match status" value="1"/>
</dbReference>
<dbReference type="RefSeq" id="WP_069377939.1">
    <property type="nucleotide sequence ID" value="NZ_CP017141.1"/>
</dbReference>
<dbReference type="InterPro" id="IPR023393">
    <property type="entry name" value="START-like_dom_sf"/>
</dbReference>
<evidence type="ECO:0000313" key="4">
    <source>
        <dbReference type="EMBL" id="AOM76243.1"/>
    </source>
</evidence>
<dbReference type="OrthoDB" id="9797595at2"/>
<evidence type="ECO:0000256" key="1">
    <source>
        <dbReference type="ARBA" id="ARBA00008918"/>
    </source>
</evidence>
<dbReference type="Proteomes" id="UP000094313">
    <property type="component" value="Chromosome"/>
</dbReference>